<sequence length="82" mass="9442">MVLPNASRTSYSIFLARLVALRSFIFDIVPLALVPPGSDRMTERLTRFIMFGWRWSVSGPFSLLDDDECLLSVCNDHRKHQQ</sequence>
<protein>
    <submittedName>
        <fullName evidence="2">Uncharacterized protein</fullName>
    </submittedName>
</protein>
<dbReference type="EMBL" id="KN833055">
    <property type="protein sequence ID" value="KIM74818.1"/>
    <property type="molecule type" value="Genomic_DNA"/>
</dbReference>
<keyword evidence="1" id="KW-0812">Transmembrane</keyword>
<accession>A0A0C3ALP7</accession>
<evidence type="ECO:0000313" key="2">
    <source>
        <dbReference type="EMBL" id="KIM74818.1"/>
    </source>
</evidence>
<reference evidence="2 3" key="1">
    <citation type="submission" date="2014-04" db="EMBL/GenBank/DDBJ databases">
        <authorList>
            <consortium name="DOE Joint Genome Institute"/>
            <person name="Kuo A."/>
            <person name="Tarkka M."/>
            <person name="Buscot F."/>
            <person name="Kohler A."/>
            <person name="Nagy L.G."/>
            <person name="Floudas D."/>
            <person name="Copeland A."/>
            <person name="Barry K.W."/>
            <person name="Cichocki N."/>
            <person name="Veneault-Fourrey C."/>
            <person name="LaButti K."/>
            <person name="Lindquist E.A."/>
            <person name="Lipzen A."/>
            <person name="Lundell T."/>
            <person name="Morin E."/>
            <person name="Murat C."/>
            <person name="Sun H."/>
            <person name="Tunlid A."/>
            <person name="Henrissat B."/>
            <person name="Grigoriev I.V."/>
            <person name="Hibbett D.S."/>
            <person name="Martin F."/>
            <person name="Nordberg H.P."/>
            <person name="Cantor M.N."/>
            <person name="Hua S.X."/>
        </authorList>
    </citation>
    <scope>NUCLEOTIDE SEQUENCE [LARGE SCALE GENOMIC DNA]</scope>
    <source>
        <strain evidence="2 3">F 1598</strain>
    </source>
</reference>
<dbReference type="HOGENOM" id="CLU_2559103_0_0_1"/>
<keyword evidence="1" id="KW-1133">Transmembrane helix</keyword>
<evidence type="ECO:0000256" key="1">
    <source>
        <dbReference type="SAM" id="Phobius"/>
    </source>
</evidence>
<feature type="transmembrane region" description="Helical" evidence="1">
    <location>
        <begin position="12"/>
        <end position="34"/>
    </location>
</feature>
<dbReference type="InParanoid" id="A0A0C3ALP7"/>
<reference evidence="3" key="2">
    <citation type="submission" date="2015-01" db="EMBL/GenBank/DDBJ databases">
        <title>Evolutionary Origins and Diversification of the Mycorrhizal Mutualists.</title>
        <authorList>
            <consortium name="DOE Joint Genome Institute"/>
            <consortium name="Mycorrhizal Genomics Consortium"/>
            <person name="Kohler A."/>
            <person name="Kuo A."/>
            <person name="Nagy L.G."/>
            <person name="Floudas D."/>
            <person name="Copeland A."/>
            <person name="Barry K.W."/>
            <person name="Cichocki N."/>
            <person name="Veneault-Fourrey C."/>
            <person name="LaButti K."/>
            <person name="Lindquist E.A."/>
            <person name="Lipzen A."/>
            <person name="Lundell T."/>
            <person name="Morin E."/>
            <person name="Murat C."/>
            <person name="Riley R."/>
            <person name="Ohm R."/>
            <person name="Sun H."/>
            <person name="Tunlid A."/>
            <person name="Henrissat B."/>
            <person name="Grigoriev I.V."/>
            <person name="Hibbett D.S."/>
            <person name="Martin F."/>
        </authorList>
    </citation>
    <scope>NUCLEOTIDE SEQUENCE [LARGE SCALE GENOMIC DNA]</scope>
    <source>
        <strain evidence="3">F 1598</strain>
    </source>
</reference>
<keyword evidence="1" id="KW-0472">Membrane</keyword>
<gene>
    <name evidence="2" type="ORF">PILCRDRAFT_694481</name>
</gene>
<dbReference type="Proteomes" id="UP000054166">
    <property type="component" value="Unassembled WGS sequence"/>
</dbReference>
<keyword evidence="3" id="KW-1185">Reference proteome</keyword>
<organism evidence="2 3">
    <name type="scientific">Piloderma croceum (strain F 1598)</name>
    <dbReference type="NCBI Taxonomy" id="765440"/>
    <lineage>
        <taxon>Eukaryota</taxon>
        <taxon>Fungi</taxon>
        <taxon>Dikarya</taxon>
        <taxon>Basidiomycota</taxon>
        <taxon>Agaricomycotina</taxon>
        <taxon>Agaricomycetes</taxon>
        <taxon>Agaricomycetidae</taxon>
        <taxon>Atheliales</taxon>
        <taxon>Atheliaceae</taxon>
        <taxon>Piloderma</taxon>
    </lineage>
</organism>
<proteinExistence type="predicted"/>
<evidence type="ECO:0000313" key="3">
    <source>
        <dbReference type="Proteomes" id="UP000054166"/>
    </source>
</evidence>
<name>A0A0C3ALP7_PILCF</name>
<dbReference type="AlphaFoldDB" id="A0A0C3ALP7"/>